<dbReference type="Proteomes" id="UP000688947">
    <property type="component" value="Unassembled WGS sequence"/>
</dbReference>
<dbReference type="VEuPathDB" id="FungiDB:PC110_g20149"/>
<organism evidence="8 9">
    <name type="scientific">Phytophthora cactorum</name>
    <dbReference type="NCBI Taxonomy" id="29920"/>
    <lineage>
        <taxon>Eukaryota</taxon>
        <taxon>Sar</taxon>
        <taxon>Stramenopiles</taxon>
        <taxon>Oomycota</taxon>
        <taxon>Peronosporomycetes</taxon>
        <taxon>Peronosporales</taxon>
        <taxon>Peronosporaceae</taxon>
        <taxon>Phytophthora</taxon>
    </lineage>
</organism>
<sequence length="518" mass="56797">MATFTEDDIIGQMTQLYINMVLTDGLQIDEDKIRDKIQEISMEENGGHPIMYGVDSQINGRASFNPDLVYEMGRITGRDSKAFGEDTYLNSVLGDAIIRGLESDNYTAACMKHWIAYMKTPSGHDKEAAQLSDYDLLNYFLPPFKAAAEARAISTMENYISINGISTIANGKLMNALLRDGLGDDGMVVSDYAEIEQLADFRRTARNYADAIHTSARRVVKMKLKMGLYDTPMPGEPNVTLLGNDDDVADALQLARESIVLLQNNGSTLPLPEGTPGYTDEDAHLKNGITVKSGIEPIVGDYRVSFFNGLNPNGSYPESDLSVAKEIASTVEYPIAVIGEGPYAEKPVDIEDNAHTVLNGLLPCELGGQTMAEILYGKVNPSGRMPITYPKRPANIEMAYNHLVMSMCQDSSLESQSSREEVDVSVDVTNSCSMAGKETVMLFLIQPYRSLNRVLPSHGHGLKKVAEHCGYVVAIKPEMDCDVYNETAAANPLCATFILSTGNYPFGTLEERDKVWAT</sequence>
<dbReference type="EMBL" id="JAENGZ010001388">
    <property type="protein sequence ID" value="KAG6948395.1"/>
    <property type="molecule type" value="Genomic_DNA"/>
</dbReference>
<reference evidence="8" key="1">
    <citation type="submission" date="2021-01" db="EMBL/GenBank/DDBJ databases">
        <title>Phytophthora aleatoria, a newly-described species from Pinus radiata is distinct from Phytophthora cactorum isolates based on comparative genomics.</title>
        <authorList>
            <person name="Mcdougal R."/>
            <person name="Panda P."/>
            <person name="Williams N."/>
            <person name="Studholme D.J."/>
        </authorList>
    </citation>
    <scope>NUCLEOTIDE SEQUENCE</scope>
    <source>
        <strain evidence="8">NZFS 3830</strain>
    </source>
</reference>
<dbReference type="Pfam" id="PF00933">
    <property type="entry name" value="Glyco_hydro_3"/>
    <property type="match status" value="1"/>
</dbReference>
<evidence type="ECO:0000256" key="2">
    <source>
        <dbReference type="ARBA" id="ARBA00005336"/>
    </source>
</evidence>
<evidence type="ECO:0000256" key="4">
    <source>
        <dbReference type="ARBA" id="ARBA00022729"/>
    </source>
</evidence>
<dbReference type="GO" id="GO:0009251">
    <property type="term" value="P:glucan catabolic process"/>
    <property type="evidence" value="ECO:0007669"/>
    <property type="project" value="TreeGrafter"/>
</dbReference>
<evidence type="ECO:0000259" key="7">
    <source>
        <dbReference type="Pfam" id="PF01915"/>
    </source>
</evidence>
<evidence type="ECO:0000313" key="8">
    <source>
        <dbReference type="EMBL" id="KAG6948395.1"/>
    </source>
</evidence>
<dbReference type="GO" id="GO:0008422">
    <property type="term" value="F:beta-glucosidase activity"/>
    <property type="evidence" value="ECO:0007669"/>
    <property type="project" value="UniProtKB-EC"/>
</dbReference>
<evidence type="ECO:0000256" key="5">
    <source>
        <dbReference type="ARBA" id="ARBA00023295"/>
    </source>
</evidence>
<dbReference type="EC" id="3.2.1.21" evidence="3"/>
<comment type="caution">
    <text evidence="8">The sequence shown here is derived from an EMBL/GenBank/DDBJ whole genome shotgun (WGS) entry which is preliminary data.</text>
</comment>
<accession>A0A8T1TTK0</accession>
<evidence type="ECO:0000259" key="6">
    <source>
        <dbReference type="Pfam" id="PF00933"/>
    </source>
</evidence>
<dbReference type="PANTHER" id="PTHR30620:SF16">
    <property type="entry name" value="LYSOSOMAL BETA GLUCOSIDASE"/>
    <property type="match status" value="1"/>
</dbReference>
<evidence type="ECO:0000256" key="1">
    <source>
        <dbReference type="ARBA" id="ARBA00000448"/>
    </source>
</evidence>
<dbReference type="InterPro" id="IPR001764">
    <property type="entry name" value="Glyco_hydro_3_N"/>
</dbReference>
<dbReference type="AlphaFoldDB" id="A0A8T1TTK0"/>
<evidence type="ECO:0000313" key="9">
    <source>
        <dbReference type="Proteomes" id="UP000688947"/>
    </source>
</evidence>
<comment type="catalytic activity">
    <reaction evidence="1">
        <text>Hydrolysis of terminal, non-reducing beta-D-glucosyl residues with release of beta-D-glucose.</text>
        <dbReference type="EC" id="3.2.1.21"/>
    </reaction>
</comment>
<dbReference type="InterPro" id="IPR051915">
    <property type="entry name" value="Cellulose_Degrad_GH3"/>
</dbReference>
<dbReference type="OrthoDB" id="416222at2759"/>
<dbReference type="PANTHER" id="PTHR30620">
    <property type="entry name" value="PERIPLASMIC BETA-GLUCOSIDASE-RELATED"/>
    <property type="match status" value="1"/>
</dbReference>
<gene>
    <name evidence="8" type="ORF">JG687_00015503</name>
</gene>
<feature type="domain" description="Glycoside hydrolase family 3 N-terminal" evidence="6">
    <location>
        <begin position="77"/>
        <end position="212"/>
    </location>
</feature>
<dbReference type="InterPro" id="IPR002772">
    <property type="entry name" value="Glyco_hydro_3_C"/>
</dbReference>
<protein>
    <recommendedName>
        <fullName evidence="3">beta-glucosidase</fullName>
        <ecNumber evidence="3">3.2.1.21</ecNumber>
    </recommendedName>
</protein>
<feature type="domain" description="Glycoside hydrolase family 3 C-terminal" evidence="7">
    <location>
        <begin position="320"/>
        <end position="402"/>
    </location>
</feature>
<name>A0A8T1TTK0_9STRA</name>
<keyword evidence="5" id="KW-0378">Hydrolase</keyword>
<comment type="similarity">
    <text evidence="2">Belongs to the glycosyl hydrolase 3 family.</text>
</comment>
<evidence type="ECO:0000256" key="3">
    <source>
        <dbReference type="ARBA" id="ARBA00012744"/>
    </source>
</evidence>
<keyword evidence="4" id="KW-0732">Signal</keyword>
<dbReference type="Pfam" id="PF01915">
    <property type="entry name" value="Glyco_hydro_3_C"/>
    <property type="match status" value="1"/>
</dbReference>
<proteinExistence type="inferred from homology"/>
<keyword evidence="5" id="KW-0326">Glycosidase</keyword>